<keyword evidence="2" id="KW-1185">Reference proteome</keyword>
<evidence type="ECO:0000313" key="1">
    <source>
        <dbReference type="EMBL" id="UUL83289.1"/>
    </source>
</evidence>
<sequence length="175" mass="17493">MQNSTEIAVTPSIEDVARGALAGLAAGLVASFAMNQFQAVASKLMGTGDDAGSDEEPATVRAAERLSALATGEELADEAKAGAGNAVHYALGGALGLAYGIAAEFRPAVTKGFGSGFGMSTFALLDEIAVPASGLGAAPSEAPASTHLYSAASHVVFGSVTEAVRLGVRRLLRRG</sequence>
<dbReference type="RefSeq" id="WP_256507132.1">
    <property type="nucleotide sequence ID" value="NZ_CP101740.1"/>
</dbReference>
<name>A0ABY5L8I2_9SPHN</name>
<organism evidence="1 2">
    <name type="scientific">Sphingomonas qomolangmaensis</name>
    <dbReference type="NCBI Taxonomy" id="2918765"/>
    <lineage>
        <taxon>Bacteria</taxon>
        <taxon>Pseudomonadati</taxon>
        <taxon>Pseudomonadota</taxon>
        <taxon>Alphaproteobacteria</taxon>
        <taxon>Sphingomonadales</taxon>
        <taxon>Sphingomonadaceae</taxon>
        <taxon>Sphingomonas</taxon>
    </lineage>
</organism>
<dbReference type="Proteomes" id="UP001058533">
    <property type="component" value="Chromosome"/>
</dbReference>
<reference evidence="1" key="1">
    <citation type="submission" date="2022-07" db="EMBL/GenBank/DDBJ databases">
        <title>Sphingomonas sp. nov., a novel bacterium isolated from the north slope of the Mount Everest.</title>
        <authorList>
            <person name="Cui X."/>
            <person name="Liu Y."/>
        </authorList>
    </citation>
    <scope>NUCLEOTIDE SEQUENCE</scope>
    <source>
        <strain evidence="1">S5-59</strain>
    </source>
</reference>
<gene>
    <name evidence="1" type="ORF">NMP03_03385</name>
</gene>
<accession>A0ABY5L8I2</accession>
<dbReference type="EMBL" id="CP101740">
    <property type="protein sequence ID" value="UUL83289.1"/>
    <property type="molecule type" value="Genomic_DNA"/>
</dbReference>
<evidence type="ECO:0000313" key="2">
    <source>
        <dbReference type="Proteomes" id="UP001058533"/>
    </source>
</evidence>
<protein>
    <submittedName>
        <fullName evidence="1">DUF1440 domain-containing protein</fullName>
    </submittedName>
</protein>
<proteinExistence type="predicted"/>